<evidence type="ECO:0000313" key="3">
    <source>
        <dbReference type="EMBL" id="EJT53143.1"/>
    </source>
</evidence>
<feature type="compositionally biased region" description="Low complexity" evidence="1">
    <location>
        <begin position="164"/>
        <end position="181"/>
    </location>
</feature>
<feature type="compositionally biased region" description="Basic and acidic residues" evidence="1">
    <location>
        <begin position="10"/>
        <end position="37"/>
    </location>
</feature>
<reference evidence="3 4" key="1">
    <citation type="journal article" date="2012" name="Eukaryot. Cell">
        <title>Draft genome sequence of CBS 2479, the standard type strain of Trichosporon asahii.</title>
        <authorList>
            <person name="Yang R.Y."/>
            <person name="Li H.T."/>
            <person name="Zhu H."/>
            <person name="Zhou G.P."/>
            <person name="Wang M."/>
            <person name="Wang L."/>
        </authorList>
    </citation>
    <scope>NUCLEOTIDE SEQUENCE [LARGE SCALE GENOMIC DNA]</scope>
    <source>
        <strain evidence="4">ATCC 90039 / CBS 2479 / JCM 2466 / KCTC 7840 / NCYC 2677 / UAMH 7654</strain>
    </source>
</reference>
<organism evidence="3 4">
    <name type="scientific">Trichosporon asahii var. asahii (strain ATCC 90039 / CBS 2479 / JCM 2466 / KCTC 7840 / NBRC 103889/ NCYC 2677 / UAMH 7654)</name>
    <name type="common">Yeast</name>
    <dbReference type="NCBI Taxonomy" id="1186058"/>
    <lineage>
        <taxon>Eukaryota</taxon>
        <taxon>Fungi</taxon>
        <taxon>Dikarya</taxon>
        <taxon>Basidiomycota</taxon>
        <taxon>Agaricomycotina</taxon>
        <taxon>Tremellomycetes</taxon>
        <taxon>Trichosporonales</taxon>
        <taxon>Trichosporonaceae</taxon>
        <taxon>Trichosporon</taxon>
    </lineage>
</organism>
<evidence type="ECO:0000256" key="1">
    <source>
        <dbReference type="SAM" id="MobiDB-lite"/>
    </source>
</evidence>
<evidence type="ECO:0000313" key="4">
    <source>
        <dbReference type="Proteomes" id="UP000002748"/>
    </source>
</evidence>
<feature type="region of interest" description="Disordered" evidence="1">
    <location>
        <begin position="164"/>
        <end position="197"/>
    </location>
</feature>
<dbReference type="HOGENOM" id="CLU_1031296_0_0_1"/>
<keyword evidence="2" id="KW-1133">Transmembrane helix</keyword>
<proteinExistence type="predicted"/>
<feature type="transmembrane region" description="Helical" evidence="2">
    <location>
        <begin position="101"/>
        <end position="118"/>
    </location>
</feature>
<dbReference type="RefSeq" id="XP_014184306.1">
    <property type="nucleotide sequence ID" value="XM_014328831.1"/>
</dbReference>
<dbReference type="KEGG" id="tasa:A1Q1_08060"/>
<dbReference type="VEuPathDB" id="FungiDB:A1Q1_08060"/>
<dbReference type="OrthoDB" id="3199651at2759"/>
<keyword evidence="2" id="KW-0472">Membrane</keyword>
<dbReference type="GeneID" id="25991572"/>
<feature type="region of interest" description="Disordered" evidence="1">
    <location>
        <begin position="1"/>
        <end position="47"/>
    </location>
</feature>
<gene>
    <name evidence="3" type="ORF">A1Q1_08060</name>
</gene>
<dbReference type="Proteomes" id="UP000002748">
    <property type="component" value="Unassembled WGS sequence"/>
</dbReference>
<keyword evidence="2" id="KW-0812">Transmembrane</keyword>
<protein>
    <submittedName>
        <fullName evidence="3">Uncharacterized protein</fullName>
    </submittedName>
</protein>
<evidence type="ECO:0000256" key="2">
    <source>
        <dbReference type="SAM" id="Phobius"/>
    </source>
</evidence>
<accession>J8QHH5</accession>
<comment type="caution">
    <text evidence="3">The sequence shown here is derived from an EMBL/GenBank/DDBJ whole genome shotgun (WGS) entry which is preliminary data.</text>
</comment>
<dbReference type="AlphaFoldDB" id="J8QHH5"/>
<dbReference type="EMBL" id="ALBS01000008">
    <property type="protein sequence ID" value="EJT53143.1"/>
    <property type="molecule type" value="Genomic_DNA"/>
</dbReference>
<name>J8QHH5_TRIAS</name>
<sequence>MSSYSSQNNIKDDLDEQRNEFKQRVNARLEEDAKKDPNPSLGVACGAAAGLTDSNSGRRSRDLQSWLTHRSASLSANPKKKVDVDRPNVDPPLKNVSMSKFLNYLVGGLILLVIFYIWRVTVWAHNAGGYWNLMTGRRPTAEESLAKFAKTAANSQSSVSSAASSAASSATRGSGAKTTTVKVKKAGSNNPHHEDVPDKKDVETMVWELAQALGVKPADLSNAIRPLIDPTVDDAQAAVRAAKSEEPAATTAEKNNNDPGFIDIVEAFIE</sequence>